<evidence type="ECO:0000313" key="11">
    <source>
        <dbReference type="EMBL" id="CUP10232.1"/>
    </source>
</evidence>
<dbReference type="Gene3D" id="3.30.565.10">
    <property type="entry name" value="Histidine kinase-like ATPase, C-terminal domain"/>
    <property type="match status" value="1"/>
</dbReference>
<dbReference type="EC" id="2.7.13.3" evidence="2"/>
<evidence type="ECO:0000256" key="4">
    <source>
        <dbReference type="ARBA" id="ARBA00022679"/>
    </source>
</evidence>
<comment type="catalytic activity">
    <reaction evidence="1">
        <text>ATP + protein L-histidine = ADP + protein N-phospho-L-histidine.</text>
        <dbReference type="EC" id="2.7.13.3"/>
    </reaction>
</comment>
<dbReference type="InterPro" id="IPR004358">
    <property type="entry name" value="Sig_transdc_His_kin-like_C"/>
</dbReference>
<keyword evidence="4 11" id="KW-0808">Transferase</keyword>
<organism evidence="11 12">
    <name type="scientific">Parabacteroides distasonis</name>
    <dbReference type="NCBI Taxonomy" id="823"/>
    <lineage>
        <taxon>Bacteria</taxon>
        <taxon>Pseudomonadati</taxon>
        <taxon>Bacteroidota</taxon>
        <taxon>Bacteroidia</taxon>
        <taxon>Bacteroidales</taxon>
        <taxon>Tannerellaceae</taxon>
        <taxon>Parabacteroides</taxon>
    </lineage>
</organism>
<sequence>MKRYLMLLCLLFMSFVVSSQTTTPDSLKNALQKATSERSRLEILTNLMDISRNDDILVNAKQLYQEALKANDNYYKEAALTEILRHYINTDQTDSANVYIAKAEQELKGEARTSLVSFMKMIQDTRVIFYTSGEPRRKVLMNCLFKLEEPDKLSPYEKIACNYVLGMAVSNSVMEENMLQEDFKQGKEYFDNVLTTAEKLPIRYAYNFLPNTYFMLCAYASDSQERGRYATRYLNTILGYSNIPEMRKRPYAINKRHLLSAYSNLAISAEAIGKDLATSYYRDFMNLLKAYPESASAIPEYELYYTSANYYLGIKDYKKFIEFSDSLINFSKQIPLYKEHVIAYVSAKAAAYDSLRMYKEAYETSKEYAVLLDTLRMQELRKKMENLEIEKGANELVIEKKSLELELQKSKKENYLYISLLLLALCAVFYIFFRLGKMRSLYRALQKSNELVLIANQKAQESEEMKTAFIRNMSHEIRTPLNAINGFSELITNDDISMDEKQAFSRIIYENCYHLTSMLNNLLEIAQLDSGNDSLPLVPTRIHELCLHEMQQVKKYQEKPEINYVMEGDKENDMILTNRAYFSLIISHLLANANKFTEKGSITLSYHLDNGANLVTLSVTDTGCGIPQDKQEWIFERFTKTNDFIPGSGLGLYLCRLIVNRLNGKIKTDPSYTKGSRFVITMPIATPPSKPSEPTD</sequence>
<dbReference type="PANTHER" id="PTHR43711:SF26">
    <property type="entry name" value="SENSOR HISTIDINE KINASE RCSC"/>
    <property type="match status" value="1"/>
</dbReference>
<dbReference type="AlphaFoldDB" id="A0A8D9LDG5"/>
<evidence type="ECO:0000256" key="9">
    <source>
        <dbReference type="SAM" id="SignalP"/>
    </source>
</evidence>
<keyword evidence="8" id="KW-0472">Membrane</keyword>
<dbReference type="Pfam" id="PF00512">
    <property type="entry name" value="HisKA"/>
    <property type="match status" value="1"/>
</dbReference>
<feature type="transmembrane region" description="Helical" evidence="8">
    <location>
        <begin position="415"/>
        <end position="433"/>
    </location>
</feature>
<keyword evidence="3" id="KW-0597">Phosphoprotein</keyword>
<dbReference type="InterPro" id="IPR050736">
    <property type="entry name" value="Sensor_HK_Regulatory"/>
</dbReference>
<dbReference type="RefSeq" id="WP_057317653.1">
    <property type="nucleotide sequence ID" value="NZ_CABMKT010000001.1"/>
</dbReference>
<dbReference type="GO" id="GO:0000155">
    <property type="term" value="F:phosphorelay sensor kinase activity"/>
    <property type="evidence" value="ECO:0007669"/>
    <property type="project" value="InterPro"/>
</dbReference>
<dbReference type="PROSITE" id="PS50109">
    <property type="entry name" value="HIS_KIN"/>
    <property type="match status" value="1"/>
</dbReference>
<dbReference type="SMART" id="SM00388">
    <property type="entry name" value="HisKA"/>
    <property type="match status" value="1"/>
</dbReference>
<evidence type="ECO:0000256" key="6">
    <source>
        <dbReference type="ARBA" id="ARBA00023012"/>
    </source>
</evidence>
<dbReference type="PANTHER" id="PTHR43711">
    <property type="entry name" value="TWO-COMPONENT HISTIDINE KINASE"/>
    <property type="match status" value="1"/>
</dbReference>
<evidence type="ECO:0000313" key="12">
    <source>
        <dbReference type="Proteomes" id="UP000095455"/>
    </source>
</evidence>
<keyword evidence="9" id="KW-0732">Signal</keyword>
<evidence type="ECO:0000256" key="5">
    <source>
        <dbReference type="ARBA" id="ARBA00022777"/>
    </source>
</evidence>
<dbReference type="SUPFAM" id="SSF55874">
    <property type="entry name" value="ATPase domain of HSP90 chaperone/DNA topoisomerase II/histidine kinase"/>
    <property type="match status" value="1"/>
</dbReference>
<reference evidence="11 12" key="1">
    <citation type="submission" date="2015-09" db="EMBL/GenBank/DDBJ databases">
        <authorList>
            <consortium name="Pathogen Informatics"/>
        </authorList>
    </citation>
    <scope>NUCLEOTIDE SEQUENCE [LARGE SCALE GENOMIC DNA]</scope>
    <source>
        <strain evidence="11 12">2789STDY5608822</strain>
    </source>
</reference>
<dbReference type="Proteomes" id="UP000095455">
    <property type="component" value="Unassembled WGS sequence"/>
</dbReference>
<name>A0A8D9LDG5_PARDI</name>
<dbReference type="SUPFAM" id="SSF47384">
    <property type="entry name" value="Homodimeric domain of signal transducing histidine kinase"/>
    <property type="match status" value="1"/>
</dbReference>
<evidence type="ECO:0000256" key="8">
    <source>
        <dbReference type="SAM" id="Phobius"/>
    </source>
</evidence>
<keyword evidence="6" id="KW-0902">Two-component regulatory system</keyword>
<dbReference type="Pfam" id="PF02518">
    <property type="entry name" value="HATPase_c"/>
    <property type="match status" value="1"/>
</dbReference>
<feature type="domain" description="Histidine kinase" evidence="10">
    <location>
        <begin position="472"/>
        <end position="686"/>
    </location>
</feature>
<feature type="coiled-coil region" evidence="7">
    <location>
        <begin position="370"/>
        <end position="413"/>
    </location>
</feature>
<feature type="chain" id="PRO_5034391224" description="histidine kinase" evidence="9">
    <location>
        <begin position="20"/>
        <end position="696"/>
    </location>
</feature>
<dbReference type="InterPro" id="IPR036890">
    <property type="entry name" value="HATPase_C_sf"/>
</dbReference>
<dbReference type="InterPro" id="IPR005467">
    <property type="entry name" value="His_kinase_dom"/>
</dbReference>
<protein>
    <recommendedName>
        <fullName evidence="2">histidine kinase</fullName>
        <ecNumber evidence="2">2.7.13.3</ecNumber>
    </recommendedName>
</protein>
<dbReference type="Gene3D" id="1.10.287.130">
    <property type="match status" value="1"/>
</dbReference>
<evidence type="ECO:0000256" key="7">
    <source>
        <dbReference type="SAM" id="Coils"/>
    </source>
</evidence>
<dbReference type="EMBL" id="CYYK01000017">
    <property type="protein sequence ID" value="CUP10232.1"/>
    <property type="molecule type" value="Genomic_DNA"/>
</dbReference>
<keyword evidence="8" id="KW-1133">Transmembrane helix</keyword>
<gene>
    <name evidence="11" type="primary">luxQ_9</name>
    <name evidence="11" type="ORF">ERS852380_03919</name>
</gene>
<keyword evidence="7" id="KW-0175">Coiled coil</keyword>
<feature type="signal peptide" evidence="9">
    <location>
        <begin position="1"/>
        <end position="19"/>
    </location>
</feature>
<dbReference type="InterPro" id="IPR003661">
    <property type="entry name" value="HisK_dim/P_dom"/>
</dbReference>
<dbReference type="PRINTS" id="PR00344">
    <property type="entry name" value="BCTRLSENSOR"/>
</dbReference>
<dbReference type="SMART" id="SM00387">
    <property type="entry name" value="HATPase_c"/>
    <property type="match status" value="1"/>
</dbReference>
<evidence type="ECO:0000259" key="10">
    <source>
        <dbReference type="PROSITE" id="PS50109"/>
    </source>
</evidence>
<dbReference type="InterPro" id="IPR036097">
    <property type="entry name" value="HisK_dim/P_sf"/>
</dbReference>
<accession>A0A8D9LDG5</accession>
<keyword evidence="8" id="KW-0812">Transmembrane</keyword>
<proteinExistence type="predicted"/>
<evidence type="ECO:0000256" key="2">
    <source>
        <dbReference type="ARBA" id="ARBA00012438"/>
    </source>
</evidence>
<evidence type="ECO:0000256" key="3">
    <source>
        <dbReference type="ARBA" id="ARBA00022553"/>
    </source>
</evidence>
<dbReference type="CDD" id="cd00082">
    <property type="entry name" value="HisKA"/>
    <property type="match status" value="1"/>
</dbReference>
<comment type="caution">
    <text evidence="11">The sequence shown here is derived from an EMBL/GenBank/DDBJ whole genome shotgun (WGS) entry which is preliminary data.</text>
</comment>
<dbReference type="InterPro" id="IPR003594">
    <property type="entry name" value="HATPase_dom"/>
</dbReference>
<evidence type="ECO:0000256" key="1">
    <source>
        <dbReference type="ARBA" id="ARBA00000085"/>
    </source>
</evidence>
<keyword evidence="5 11" id="KW-0418">Kinase</keyword>